<proteinExistence type="predicted"/>
<dbReference type="GO" id="GO:0016020">
    <property type="term" value="C:membrane"/>
    <property type="evidence" value="ECO:0007669"/>
    <property type="project" value="InterPro"/>
</dbReference>
<comment type="caution">
    <text evidence="4">The sequence shown here is derived from an EMBL/GenBank/DDBJ whole genome shotgun (WGS) entry which is preliminary data.</text>
</comment>
<dbReference type="CDD" id="cd02440">
    <property type="entry name" value="AdoMet_MTases"/>
    <property type="match status" value="1"/>
</dbReference>
<dbReference type="Gene3D" id="3.40.50.150">
    <property type="entry name" value="Vaccinia Virus protein VP39"/>
    <property type="match status" value="1"/>
</dbReference>
<accession>A0A5C6M6W9</accession>
<feature type="domain" description="Methyltransferase type 11" evidence="3">
    <location>
        <begin position="71"/>
        <end position="168"/>
    </location>
</feature>
<dbReference type="SUPFAM" id="SSF53335">
    <property type="entry name" value="S-adenosyl-L-methionine-dependent methyltransferases"/>
    <property type="match status" value="1"/>
</dbReference>
<dbReference type="AlphaFoldDB" id="A0A5C6M6W9"/>
<dbReference type="Pfam" id="PF01531">
    <property type="entry name" value="Glyco_transf_11"/>
    <property type="match status" value="1"/>
</dbReference>
<gene>
    <name evidence="4" type="ORF">E3A20_09060</name>
</gene>
<name>A0A5C6M6W9_9PLAN</name>
<protein>
    <submittedName>
        <fullName evidence="4">Alpha-1,2-fucosyltransferase</fullName>
    </submittedName>
</protein>
<reference evidence="4 5" key="2">
    <citation type="submission" date="2019-08" db="EMBL/GenBank/DDBJ databases">
        <authorList>
            <person name="Henke P."/>
        </authorList>
    </citation>
    <scope>NUCLEOTIDE SEQUENCE [LARGE SCALE GENOMIC DNA]</scope>
    <source>
        <strain evidence="4">Phe10_nw2017</strain>
    </source>
</reference>
<keyword evidence="2 4" id="KW-0808">Transferase</keyword>
<dbReference type="PANTHER" id="PTHR11927">
    <property type="entry name" value="GALACTOSIDE 2-L-FUCOSYLTRANSFERASE"/>
    <property type="match status" value="1"/>
</dbReference>
<keyword evidence="1 4" id="KW-0328">Glycosyltransferase</keyword>
<dbReference type="InterPro" id="IPR029063">
    <property type="entry name" value="SAM-dependent_MTases_sf"/>
</dbReference>
<dbReference type="Proteomes" id="UP000321083">
    <property type="component" value="Unassembled WGS sequence"/>
</dbReference>
<dbReference type="InterPro" id="IPR002516">
    <property type="entry name" value="Glyco_trans_11"/>
</dbReference>
<dbReference type="EMBL" id="SRHE01000137">
    <property type="protein sequence ID" value="TWW09967.1"/>
    <property type="molecule type" value="Genomic_DNA"/>
</dbReference>
<dbReference type="Gene3D" id="3.40.50.11350">
    <property type="match status" value="1"/>
</dbReference>
<dbReference type="GO" id="GO:0008107">
    <property type="term" value="F:galactoside 2-alpha-L-fucosyltransferase activity"/>
    <property type="evidence" value="ECO:0007669"/>
    <property type="project" value="InterPro"/>
</dbReference>
<evidence type="ECO:0000313" key="4">
    <source>
        <dbReference type="EMBL" id="TWW09967.1"/>
    </source>
</evidence>
<dbReference type="GO" id="GO:0008757">
    <property type="term" value="F:S-adenosylmethionine-dependent methyltransferase activity"/>
    <property type="evidence" value="ECO:0007669"/>
    <property type="project" value="InterPro"/>
</dbReference>
<keyword evidence="5" id="KW-1185">Reference proteome</keyword>
<organism evidence="4 5">
    <name type="scientific">Planctomyces bekefii</name>
    <dbReference type="NCBI Taxonomy" id="1653850"/>
    <lineage>
        <taxon>Bacteria</taxon>
        <taxon>Pseudomonadati</taxon>
        <taxon>Planctomycetota</taxon>
        <taxon>Planctomycetia</taxon>
        <taxon>Planctomycetales</taxon>
        <taxon>Planctomycetaceae</taxon>
        <taxon>Planctomyces</taxon>
    </lineage>
</organism>
<dbReference type="Pfam" id="PF08241">
    <property type="entry name" value="Methyltransf_11"/>
    <property type="match status" value="1"/>
</dbReference>
<evidence type="ECO:0000313" key="5">
    <source>
        <dbReference type="Proteomes" id="UP000321083"/>
    </source>
</evidence>
<dbReference type="GO" id="GO:0005975">
    <property type="term" value="P:carbohydrate metabolic process"/>
    <property type="evidence" value="ECO:0007669"/>
    <property type="project" value="InterPro"/>
</dbReference>
<dbReference type="PANTHER" id="PTHR11927:SF9">
    <property type="entry name" value="L-FUCOSYLTRANSFERASE"/>
    <property type="match status" value="1"/>
</dbReference>
<evidence type="ECO:0000256" key="2">
    <source>
        <dbReference type="ARBA" id="ARBA00022679"/>
    </source>
</evidence>
<dbReference type="InterPro" id="IPR013216">
    <property type="entry name" value="Methyltransf_11"/>
</dbReference>
<evidence type="ECO:0000256" key="1">
    <source>
        <dbReference type="ARBA" id="ARBA00022676"/>
    </source>
</evidence>
<dbReference type="CDD" id="cd11301">
    <property type="entry name" value="Fut1_Fut2_like"/>
    <property type="match status" value="1"/>
</dbReference>
<reference evidence="4 5" key="1">
    <citation type="submission" date="2019-08" db="EMBL/GenBank/DDBJ databases">
        <title>100 year-old enigma solved: identification of Planctomyces bekefii, the type genus and species of the phylum Planctomycetes.</title>
        <authorList>
            <person name="Svetlana D.N."/>
            <person name="Overmann J."/>
        </authorList>
    </citation>
    <scope>NUCLEOTIDE SEQUENCE [LARGE SCALE GENOMIC DNA]</scope>
    <source>
        <strain evidence="4">Phe10_nw2017</strain>
    </source>
</reference>
<evidence type="ECO:0000259" key="3">
    <source>
        <dbReference type="Pfam" id="PF08241"/>
    </source>
</evidence>
<sequence>MLNPTFSPNHSNRITGDYIAPIDIAESSLRGNASFDTGIEYRLQSVYGDEIWLKLEKAGFTVEKLNNSSILEVCAGNGFLTFHLLKRIVPSKYVINDLSGIELMQNKKLISSNFSSIEVTYLEGDIHEPLINEKFDLVIGNSFLHHFHNVPKAINSILAYVKPGGAFISLHEPTPLSTVVEGAKIYALPFGILFPTLLNNLIRRRYQGPPSETDLWMFEKIKLKKVLKKLGITDYSFYSWNLFRPIIVQKNSMHLTQKKSFLTDSETKKLHKTVLIDSILSKILPARFFWLTLYCNKKMKIVVVKLAGGLGNQLFTYCAARRLAYVNKATLVIDNISGFKHDKEYNRSYMLHFFQLSHRFTNFFERIPNQRFFNKVLLFFNNRLKFENRFILYQDDINFDKRLVNLKLRYKYTYIQDLWQSENYFFDIDALIRNDLSINIGLNAECRITYQNIISNNSVAVHVRFFESSLNSTFTLNELYYLNAIERVIHNQINPKFYFFSDKPDLLHKLFEKLSIRNVEINNFSNLHITKDIVEFYLMKNCKHHIISNSTFSWWAAWLGKNNDQMVISPNFTSLSGICGWGFRGLIPDKWEII</sequence>